<evidence type="ECO:0000313" key="1">
    <source>
        <dbReference type="EMBL" id="QKF94356.1"/>
    </source>
</evidence>
<dbReference type="GO" id="GO:0003676">
    <property type="term" value="F:nucleic acid binding"/>
    <property type="evidence" value="ECO:0007669"/>
    <property type="project" value="InterPro"/>
</dbReference>
<accession>A0A7D3V7S5</accession>
<dbReference type="InterPro" id="IPR012337">
    <property type="entry name" value="RNaseH-like_sf"/>
</dbReference>
<dbReference type="Proteomes" id="UP001162001">
    <property type="component" value="Segment"/>
</dbReference>
<keyword evidence="2" id="KW-1185">Reference proteome</keyword>
<protein>
    <submittedName>
        <fullName evidence="1">Ribonuclease H</fullName>
    </submittedName>
</protein>
<proteinExistence type="predicted"/>
<dbReference type="Gene3D" id="3.30.420.10">
    <property type="entry name" value="Ribonuclease H-like superfamily/Ribonuclease H"/>
    <property type="match status" value="1"/>
</dbReference>
<organism evidence="1 2">
    <name type="scientific">Fadolivirus FV1/VV64</name>
    <dbReference type="NCBI Taxonomy" id="3070911"/>
    <lineage>
        <taxon>Viruses</taxon>
        <taxon>Varidnaviria</taxon>
        <taxon>Bamfordvirae</taxon>
        <taxon>Nucleocytoviricota</taxon>
        <taxon>Megaviricetes</taxon>
        <taxon>Imitervirales</taxon>
        <taxon>Mimiviridae</taxon>
        <taxon>Klosneuvirinae</taxon>
        <taxon>Fadolivirus</taxon>
        <taxon>Fadolivirus algeromassiliense</taxon>
    </lineage>
</organism>
<dbReference type="InterPro" id="IPR036397">
    <property type="entry name" value="RNaseH_sf"/>
</dbReference>
<dbReference type="SUPFAM" id="SSF53098">
    <property type="entry name" value="Ribonuclease H-like"/>
    <property type="match status" value="1"/>
</dbReference>
<sequence length="207" mass="23711">MSNQQKQKIIISVDVEATGDSPATSSCVMIGAVAVLDDIVPDPTKKGDWVISQKAWCISEIENKPPSKDCWNGFWLKNQELWNHIKAQQLSPFQAMAEFAAWYRELNKKYVVRFLAKPASYDWQWINALYDEYGPENKLKLPFSIICLSSLLKVVDIVGADWKDIDLRDPTMPHTHYADEDALGQAYAYLKLVDWMKKNLIVKNTKN</sequence>
<evidence type="ECO:0000313" key="2">
    <source>
        <dbReference type="Proteomes" id="UP001162001"/>
    </source>
</evidence>
<dbReference type="EMBL" id="MT418680">
    <property type="protein sequence ID" value="QKF94356.1"/>
    <property type="molecule type" value="Genomic_DNA"/>
</dbReference>
<gene>
    <name evidence="1" type="ORF">Fadolivirus_1_898</name>
</gene>
<reference evidence="1 2" key="1">
    <citation type="submission" date="2020-04" db="EMBL/GenBank/DDBJ databases">
        <title>Advantages and limits of metagenomic assembly and binning of a giant virus.</title>
        <authorList>
            <person name="Schulz F."/>
            <person name="Andreani J."/>
            <person name="Francis R."/>
            <person name="Boudjemaa H."/>
            <person name="Bou Khalil J.Y."/>
            <person name="Lee J."/>
            <person name="La Scola B."/>
            <person name="Woyke T."/>
        </authorList>
    </citation>
    <scope>NUCLEOTIDE SEQUENCE [LARGE SCALE GENOMIC DNA]</scope>
    <source>
        <strain evidence="1 2">FV1/VV64</strain>
    </source>
</reference>
<name>A0A7D3V7S5_9VIRU</name>